<dbReference type="Proteomes" id="UP000010816">
    <property type="component" value="Chromosome"/>
</dbReference>
<dbReference type="GO" id="GO:0016757">
    <property type="term" value="F:glycosyltransferase activity"/>
    <property type="evidence" value="ECO:0007669"/>
    <property type="project" value="TreeGrafter"/>
</dbReference>
<dbReference type="STRING" id="765912.Thimo_3074"/>
<dbReference type="HOGENOM" id="CLU_009583_0_2_6"/>
<reference evidence="3 4" key="1">
    <citation type="submission" date="2011-09" db="EMBL/GenBank/DDBJ databases">
        <title>Complete sequence of chromosome of Thioflavicoccus mobilis 8321.</title>
        <authorList>
            <consortium name="US DOE Joint Genome Institute"/>
            <person name="Lucas S."/>
            <person name="Han J."/>
            <person name="Lapidus A."/>
            <person name="Cheng J.-F."/>
            <person name="Goodwin L."/>
            <person name="Pitluck S."/>
            <person name="Peters L."/>
            <person name="Ovchinnikova G."/>
            <person name="Lu M."/>
            <person name="Detter J.C."/>
            <person name="Han C."/>
            <person name="Tapia R."/>
            <person name="Land M."/>
            <person name="Hauser L."/>
            <person name="Kyrpides N."/>
            <person name="Ivanova N."/>
            <person name="Pagani I."/>
            <person name="Vogl K."/>
            <person name="Liu Z."/>
            <person name="Imhoff J."/>
            <person name="Thiel V."/>
            <person name="Frigaard N.-U."/>
            <person name="Bryant D."/>
            <person name="Woyke T."/>
        </authorList>
    </citation>
    <scope>NUCLEOTIDE SEQUENCE [LARGE SCALE GENOMIC DNA]</scope>
    <source>
        <strain evidence="3 4">8321</strain>
    </source>
</reference>
<feature type="domain" description="Glycosyltransferase subfamily 4-like N-terminal" evidence="2">
    <location>
        <begin position="20"/>
        <end position="191"/>
    </location>
</feature>
<dbReference type="Pfam" id="PF00534">
    <property type="entry name" value="Glycos_transf_1"/>
    <property type="match status" value="1"/>
</dbReference>
<evidence type="ECO:0000313" key="4">
    <source>
        <dbReference type="Proteomes" id="UP000010816"/>
    </source>
</evidence>
<feature type="domain" description="Glycosyl transferase family 1" evidence="1">
    <location>
        <begin position="209"/>
        <end position="353"/>
    </location>
</feature>
<dbReference type="SUPFAM" id="SSF53756">
    <property type="entry name" value="UDP-Glycosyltransferase/glycogen phosphorylase"/>
    <property type="match status" value="1"/>
</dbReference>
<evidence type="ECO:0000259" key="2">
    <source>
        <dbReference type="Pfam" id="PF13439"/>
    </source>
</evidence>
<keyword evidence="3" id="KW-0808">Transferase</keyword>
<dbReference type="Pfam" id="PF13439">
    <property type="entry name" value="Glyco_transf_4"/>
    <property type="match status" value="1"/>
</dbReference>
<proteinExistence type="predicted"/>
<dbReference type="AlphaFoldDB" id="L0H282"/>
<evidence type="ECO:0000313" key="3">
    <source>
        <dbReference type="EMBL" id="AGA91760.1"/>
    </source>
</evidence>
<sequence>MKSRPRIALIAHGVNSNKLSGAGRSALALISQLLDCYEFFVYAPRRDGFTAVVSDLGVAIRTIPYRNSFHVPSRRALSNRARQLRFSLSSRRAARNLCRAMAADGINLVHTNSLVSDIGALSAHALSLPHVWHIRELPASQLGEPVNGWAHVGRSLARASRLICVSKAVMSFAKQLICNAETPVCRIYNGVFDEAAPPPFFESRYSGGSASLCMIGGIHPSKGQQIAIGALRDMLDKGIEASLSFVGSGDVDWLSGLIDTHGVKSHVSVLGRVENPFDCLRGFDISLVCSENEAMGRVTAESLVLGIPIVATQGGATNELLRGGAWGYLAERNPQDLAHAIIETISNYDSRVERARAVALRARRTFSNQSYAQAVDQVYRKTLRAV</sequence>
<dbReference type="InterPro" id="IPR028098">
    <property type="entry name" value="Glyco_trans_4-like_N"/>
</dbReference>
<dbReference type="KEGG" id="tmb:Thimo_3074"/>
<name>L0H282_9GAMM</name>
<dbReference type="Gene3D" id="3.40.50.2000">
    <property type="entry name" value="Glycogen Phosphorylase B"/>
    <property type="match status" value="2"/>
</dbReference>
<evidence type="ECO:0000259" key="1">
    <source>
        <dbReference type="Pfam" id="PF00534"/>
    </source>
</evidence>
<accession>L0H282</accession>
<dbReference type="PANTHER" id="PTHR12526">
    <property type="entry name" value="GLYCOSYLTRANSFERASE"/>
    <property type="match status" value="1"/>
</dbReference>
<dbReference type="EMBL" id="CP003051">
    <property type="protein sequence ID" value="AGA91760.1"/>
    <property type="molecule type" value="Genomic_DNA"/>
</dbReference>
<keyword evidence="4" id="KW-1185">Reference proteome</keyword>
<gene>
    <name evidence="3" type="ORF">Thimo_3074</name>
</gene>
<dbReference type="CDD" id="cd03801">
    <property type="entry name" value="GT4_PimA-like"/>
    <property type="match status" value="1"/>
</dbReference>
<dbReference type="InterPro" id="IPR001296">
    <property type="entry name" value="Glyco_trans_1"/>
</dbReference>
<dbReference type="eggNOG" id="COG0438">
    <property type="taxonomic scope" value="Bacteria"/>
</dbReference>
<dbReference type="PANTHER" id="PTHR12526:SF636">
    <property type="entry name" value="BLL3647 PROTEIN"/>
    <property type="match status" value="1"/>
</dbReference>
<protein>
    <submittedName>
        <fullName evidence="3">Glycosyltransferase</fullName>
    </submittedName>
</protein>
<organism evidence="3 4">
    <name type="scientific">Thioflavicoccus mobilis 8321</name>
    <dbReference type="NCBI Taxonomy" id="765912"/>
    <lineage>
        <taxon>Bacteria</taxon>
        <taxon>Pseudomonadati</taxon>
        <taxon>Pseudomonadota</taxon>
        <taxon>Gammaproteobacteria</taxon>
        <taxon>Chromatiales</taxon>
        <taxon>Chromatiaceae</taxon>
        <taxon>Thioflavicoccus</taxon>
    </lineage>
</organism>